<evidence type="ECO:0000313" key="3">
    <source>
        <dbReference type="Proteomes" id="UP001165341"/>
    </source>
</evidence>
<keyword evidence="3" id="KW-1185">Reference proteome</keyword>
<accession>A0AA41QXW5</accession>
<gene>
    <name evidence="2" type="ORF">MQH31_17550</name>
</gene>
<name>A0AA41QXW5_9MICO</name>
<dbReference type="AlphaFoldDB" id="A0AA41QXW5"/>
<dbReference type="RefSeq" id="WP_243013103.1">
    <property type="nucleotide sequence ID" value="NZ_JALGAR010000006.1"/>
</dbReference>
<feature type="region of interest" description="Disordered" evidence="1">
    <location>
        <begin position="1"/>
        <end position="24"/>
    </location>
</feature>
<organism evidence="2 3">
    <name type="scientific">Cryobacterium zhongshanensis</name>
    <dbReference type="NCBI Taxonomy" id="2928153"/>
    <lineage>
        <taxon>Bacteria</taxon>
        <taxon>Bacillati</taxon>
        <taxon>Actinomycetota</taxon>
        <taxon>Actinomycetes</taxon>
        <taxon>Micrococcales</taxon>
        <taxon>Microbacteriaceae</taxon>
        <taxon>Cryobacterium</taxon>
    </lineage>
</organism>
<dbReference type="Proteomes" id="UP001165341">
    <property type="component" value="Unassembled WGS sequence"/>
</dbReference>
<evidence type="ECO:0000313" key="2">
    <source>
        <dbReference type="EMBL" id="MCI4659612.1"/>
    </source>
</evidence>
<dbReference type="EMBL" id="JALGAR010000006">
    <property type="protein sequence ID" value="MCI4659612.1"/>
    <property type="molecule type" value="Genomic_DNA"/>
</dbReference>
<sequence>MSKAHSQYNPLRLPKTPADFEAIRRDKKRPSLGITGTSFAAEEATVVISTETTGWHYMDVEYATFLHKMLGDSIKSARRHNRSLSK</sequence>
<reference evidence="2" key="1">
    <citation type="submission" date="2022-03" db="EMBL/GenBank/DDBJ databases">
        <title>Cryobacterium sp. nov. strain ZS14-85, isolated from Antarctic soil.</title>
        <authorList>
            <person name="Li J."/>
            <person name="Niu G."/>
        </authorList>
    </citation>
    <scope>NUCLEOTIDE SEQUENCE</scope>
    <source>
        <strain evidence="2">ZS14-85</strain>
    </source>
</reference>
<proteinExistence type="predicted"/>
<comment type="caution">
    <text evidence="2">The sequence shown here is derived from an EMBL/GenBank/DDBJ whole genome shotgun (WGS) entry which is preliminary data.</text>
</comment>
<protein>
    <submittedName>
        <fullName evidence="2">Uncharacterized protein</fullName>
    </submittedName>
</protein>
<evidence type="ECO:0000256" key="1">
    <source>
        <dbReference type="SAM" id="MobiDB-lite"/>
    </source>
</evidence>